<organism evidence="3 4">
    <name type="scientific">Salinirubrum litoreum</name>
    <dbReference type="NCBI Taxonomy" id="1126234"/>
    <lineage>
        <taxon>Archaea</taxon>
        <taxon>Methanobacteriati</taxon>
        <taxon>Methanobacteriota</taxon>
        <taxon>Stenosarchaea group</taxon>
        <taxon>Halobacteria</taxon>
        <taxon>Halobacteriales</taxon>
        <taxon>Haloferacaceae</taxon>
        <taxon>Salinirubrum</taxon>
    </lineage>
</organism>
<proteinExistence type="predicted"/>
<dbReference type="Gene3D" id="3.10.105.10">
    <property type="entry name" value="Dipeptide-binding Protein, Domain 3"/>
    <property type="match status" value="2"/>
</dbReference>
<reference evidence="3 4" key="1">
    <citation type="journal article" date="2019" name="Int. J. Syst. Evol. Microbiol.">
        <title>The Global Catalogue of Microorganisms (GCM) 10K type strain sequencing project: providing services to taxonomists for standard genome sequencing and annotation.</title>
        <authorList>
            <consortium name="The Broad Institute Genomics Platform"/>
            <consortium name="The Broad Institute Genome Sequencing Center for Infectious Disease"/>
            <person name="Wu L."/>
            <person name="Ma J."/>
        </authorList>
    </citation>
    <scope>NUCLEOTIDE SEQUENCE [LARGE SCALE GENOMIC DNA]</scope>
    <source>
        <strain evidence="3 4">CGMCC 1.12237</strain>
    </source>
</reference>
<name>A0ABD5RCR8_9EURY</name>
<feature type="compositionally biased region" description="Polar residues" evidence="1">
    <location>
        <begin position="210"/>
        <end position="220"/>
    </location>
</feature>
<evidence type="ECO:0000313" key="4">
    <source>
        <dbReference type="Proteomes" id="UP001596201"/>
    </source>
</evidence>
<feature type="domain" description="Solute-binding protein family 5" evidence="2">
    <location>
        <begin position="285"/>
        <end position="614"/>
    </location>
</feature>
<evidence type="ECO:0000256" key="1">
    <source>
        <dbReference type="SAM" id="MobiDB-lite"/>
    </source>
</evidence>
<dbReference type="EMBL" id="JBHSKX010000002">
    <property type="protein sequence ID" value="MFC5367578.1"/>
    <property type="molecule type" value="Genomic_DNA"/>
</dbReference>
<gene>
    <name evidence="3" type="ORF">ACFPJ5_11590</name>
</gene>
<dbReference type="Proteomes" id="UP001596201">
    <property type="component" value="Unassembled WGS sequence"/>
</dbReference>
<feature type="region of interest" description="Disordered" evidence="1">
    <location>
        <begin position="202"/>
        <end position="242"/>
    </location>
</feature>
<dbReference type="CDD" id="cd00995">
    <property type="entry name" value="PBP2_NikA_DppA_OppA_like"/>
    <property type="match status" value="1"/>
</dbReference>
<evidence type="ECO:0000259" key="2">
    <source>
        <dbReference type="Pfam" id="PF00496"/>
    </source>
</evidence>
<protein>
    <submittedName>
        <fullName evidence="3">ABC transporter substrate-binding protein</fullName>
    </submittedName>
</protein>
<dbReference type="PANTHER" id="PTHR30290">
    <property type="entry name" value="PERIPLASMIC BINDING COMPONENT OF ABC TRANSPORTER"/>
    <property type="match status" value="1"/>
</dbReference>
<sequence>MTATSPSIGRRSLLALAASSFTGGCLRQYGSVVTRDDHTQLSVTVKTLPADADERATRVARRLAAALQRVGVDASVVPMSREHLRRSVLLNHDFDLYVGRLPLPADPDWLRPLLHSRFATAQGWANPFGYGALELDERLTAQARQSGQHRRETVAAVQRRVVRDQPFTVLAVPDAVRATRRDRVRWRGDRLHSVAGYLAAEPAGPAASETPESTNASAASTRGDRTTTADETPTSTPATDPTTLRVATTDSRVTKNLNPLSVPFRRGRVLLHLVYDSLGRRLDGTVRPWLAESWSVERDDGTTVKVRLREDLTWHDGASLTAGDVAFTYRFLRDTALGRTEEPVTSPAYRARISLVDGVEAVDDRTVRLDLGDAGAPAATTALTVPVLPEHVWRAAARPAEVAGIERGPTTDALVRNNLEPVGSGPLRVTDTALKASVDLAANPDHFLTRTPVDDHLRPFVGGVSFDRLRVVVVPSDGAAVDLAADGRLDATATPLGADAVRDVAATDALDVRLTGGSWVYHVGYNLRRPPFTNPHFRRTVARLLDREHLVESVFGGYATPAVTPLATTDFEPADLAWTEGGARLPFVGDDGSLDVERARDLFREAGYSYAEDGRLVVQR</sequence>
<dbReference type="SUPFAM" id="SSF53850">
    <property type="entry name" value="Periplasmic binding protein-like II"/>
    <property type="match status" value="2"/>
</dbReference>
<feature type="compositionally biased region" description="Low complexity" evidence="1">
    <location>
        <begin position="229"/>
        <end position="242"/>
    </location>
</feature>
<dbReference type="Gene3D" id="3.40.190.10">
    <property type="entry name" value="Periplasmic binding protein-like II"/>
    <property type="match status" value="1"/>
</dbReference>
<dbReference type="InterPro" id="IPR000914">
    <property type="entry name" value="SBP_5_dom"/>
</dbReference>
<dbReference type="InterPro" id="IPR039424">
    <property type="entry name" value="SBP_5"/>
</dbReference>
<comment type="caution">
    <text evidence="3">The sequence shown here is derived from an EMBL/GenBank/DDBJ whole genome shotgun (WGS) entry which is preliminary data.</text>
</comment>
<dbReference type="RefSeq" id="WP_227229827.1">
    <property type="nucleotide sequence ID" value="NZ_JAJCVJ010000002.1"/>
</dbReference>
<dbReference type="AlphaFoldDB" id="A0ABD5RCR8"/>
<evidence type="ECO:0000313" key="3">
    <source>
        <dbReference type="EMBL" id="MFC5367578.1"/>
    </source>
</evidence>
<accession>A0ABD5RCR8</accession>
<keyword evidence="4" id="KW-1185">Reference proteome</keyword>
<dbReference type="Pfam" id="PF00496">
    <property type="entry name" value="SBP_bac_5"/>
    <property type="match status" value="1"/>
</dbReference>